<dbReference type="Pfam" id="PF00486">
    <property type="entry name" value="Trans_reg_C"/>
    <property type="match status" value="1"/>
</dbReference>
<keyword evidence="2" id="KW-0902">Two-component regulatory system</keyword>
<feature type="domain" description="Response regulatory" evidence="8">
    <location>
        <begin position="3"/>
        <end position="117"/>
    </location>
</feature>
<dbReference type="Proteomes" id="UP000215509">
    <property type="component" value="Unassembled WGS sequence"/>
</dbReference>
<evidence type="ECO:0000256" key="5">
    <source>
        <dbReference type="ARBA" id="ARBA00023163"/>
    </source>
</evidence>
<evidence type="ECO:0000256" key="1">
    <source>
        <dbReference type="ARBA" id="ARBA00005820"/>
    </source>
</evidence>
<keyword evidence="3" id="KW-0805">Transcription regulation</keyword>
<evidence type="ECO:0000256" key="4">
    <source>
        <dbReference type="ARBA" id="ARBA00023125"/>
    </source>
</evidence>
<dbReference type="InterPro" id="IPR001867">
    <property type="entry name" value="OmpR/PhoB-type_DNA-bd"/>
</dbReference>
<dbReference type="SUPFAM" id="SSF48452">
    <property type="entry name" value="TPR-like"/>
    <property type="match status" value="1"/>
</dbReference>
<dbReference type="SUPFAM" id="SSF52172">
    <property type="entry name" value="CheY-like"/>
    <property type="match status" value="1"/>
</dbReference>
<evidence type="ECO:0000313" key="10">
    <source>
        <dbReference type="EMBL" id="OXM82989.1"/>
    </source>
</evidence>
<sequence>MLRAILVDDEKPALDLLEKLLSATGHFGNVGMFTKPDEAVEWLKKETVDIVFLDIEMPVMNGIETAEHIMAIDPGIDIVFVTAYNQYAIDAFEVNAVDYVLKPTTAGRLGKTIERILLRRGASVGGREYASTVPTGKSRFHCFSRFEWICDPESPVTVKWRTSKERELMAYLVHHRNAFVTKEKILEDVWAGSNPEQAVVFLHTCIYGIRKKLGSIGCKHLLEFRNNSYRLEVSGLWCDAEEFERAVSGRKAVSPVSIDDFNRIAGLYTGNYMEEDGFVWVHEAQEKFKDAYIGLMKRMTECYLSMKEPRAAADCLRRALEKNPFLDDINEILLKVYADMGDRLSMVRHYKQFTKLLQEELGIAPLKSTVQLYTRLCSGNVDEESKA</sequence>
<comment type="caution">
    <text evidence="10">The sequence shown here is derived from an EMBL/GenBank/DDBJ whole genome shotgun (WGS) entry which is preliminary data.</text>
</comment>
<dbReference type="InterPro" id="IPR001789">
    <property type="entry name" value="Sig_transdc_resp-reg_receiver"/>
</dbReference>
<feature type="domain" description="OmpR/PhoB-type" evidence="9">
    <location>
        <begin position="130"/>
        <end position="233"/>
    </location>
</feature>
<dbReference type="SMART" id="SM00448">
    <property type="entry name" value="REC"/>
    <property type="match status" value="1"/>
</dbReference>
<evidence type="ECO:0000259" key="9">
    <source>
        <dbReference type="PROSITE" id="PS51755"/>
    </source>
</evidence>
<dbReference type="PROSITE" id="PS50110">
    <property type="entry name" value="RESPONSE_REGULATORY"/>
    <property type="match status" value="1"/>
</dbReference>
<evidence type="ECO:0000256" key="7">
    <source>
        <dbReference type="PROSITE-ProRule" id="PRU01091"/>
    </source>
</evidence>
<name>A0A229UJB2_9BACL</name>
<dbReference type="SMART" id="SM01043">
    <property type="entry name" value="BTAD"/>
    <property type="match status" value="1"/>
</dbReference>
<proteinExistence type="inferred from homology"/>
<dbReference type="SUPFAM" id="SSF46894">
    <property type="entry name" value="C-terminal effector domain of the bipartite response regulators"/>
    <property type="match status" value="1"/>
</dbReference>
<dbReference type="RefSeq" id="WP_094018086.1">
    <property type="nucleotide sequence ID" value="NZ_NMQW01000052.1"/>
</dbReference>
<dbReference type="GO" id="GO:0000160">
    <property type="term" value="P:phosphorelay signal transduction system"/>
    <property type="evidence" value="ECO:0007669"/>
    <property type="project" value="UniProtKB-KW"/>
</dbReference>
<dbReference type="InterPro" id="IPR036388">
    <property type="entry name" value="WH-like_DNA-bd_sf"/>
</dbReference>
<dbReference type="EMBL" id="NMQW01000052">
    <property type="protein sequence ID" value="OXM82989.1"/>
    <property type="molecule type" value="Genomic_DNA"/>
</dbReference>
<accession>A0A229UJB2</accession>
<feature type="modified residue" description="4-aspartylphosphate" evidence="6">
    <location>
        <position position="54"/>
    </location>
</feature>
<dbReference type="OrthoDB" id="3190595at2"/>
<dbReference type="InterPro" id="IPR011990">
    <property type="entry name" value="TPR-like_helical_dom_sf"/>
</dbReference>
<evidence type="ECO:0000256" key="2">
    <source>
        <dbReference type="ARBA" id="ARBA00023012"/>
    </source>
</evidence>
<dbReference type="AlphaFoldDB" id="A0A229UJB2"/>
<dbReference type="GO" id="GO:0006355">
    <property type="term" value="P:regulation of DNA-templated transcription"/>
    <property type="evidence" value="ECO:0007669"/>
    <property type="project" value="InterPro"/>
</dbReference>
<gene>
    <name evidence="10" type="ORF">CF651_27605</name>
</gene>
<dbReference type="Gene3D" id="3.40.50.2300">
    <property type="match status" value="1"/>
</dbReference>
<dbReference type="GO" id="GO:0003677">
    <property type="term" value="F:DNA binding"/>
    <property type="evidence" value="ECO:0007669"/>
    <property type="project" value="UniProtKB-UniRule"/>
</dbReference>
<dbReference type="Pfam" id="PF03704">
    <property type="entry name" value="BTAD"/>
    <property type="match status" value="1"/>
</dbReference>
<dbReference type="Pfam" id="PF00072">
    <property type="entry name" value="Response_reg"/>
    <property type="match status" value="1"/>
</dbReference>
<keyword evidence="5" id="KW-0804">Transcription</keyword>
<evidence type="ECO:0000313" key="11">
    <source>
        <dbReference type="Proteomes" id="UP000215509"/>
    </source>
</evidence>
<comment type="similarity">
    <text evidence="1">Belongs to the AfsR/DnrI/RedD regulatory family.</text>
</comment>
<reference evidence="10 11" key="1">
    <citation type="submission" date="2017-07" db="EMBL/GenBank/DDBJ databases">
        <title>Genome sequencing and assembly of Paenibacillus rigui.</title>
        <authorList>
            <person name="Mayilraj S."/>
        </authorList>
    </citation>
    <scope>NUCLEOTIDE SEQUENCE [LARGE SCALE GENOMIC DNA]</scope>
    <source>
        <strain evidence="10 11">JCM 16352</strain>
    </source>
</reference>
<dbReference type="PROSITE" id="PS51755">
    <property type="entry name" value="OMPR_PHOB"/>
    <property type="match status" value="1"/>
</dbReference>
<dbReference type="Gene3D" id="1.25.40.10">
    <property type="entry name" value="Tetratricopeptide repeat domain"/>
    <property type="match status" value="1"/>
</dbReference>
<dbReference type="InterPro" id="IPR011006">
    <property type="entry name" value="CheY-like_superfamily"/>
</dbReference>
<evidence type="ECO:0000259" key="8">
    <source>
        <dbReference type="PROSITE" id="PS50110"/>
    </source>
</evidence>
<dbReference type="Gene3D" id="1.10.10.10">
    <property type="entry name" value="Winged helix-like DNA-binding domain superfamily/Winged helix DNA-binding domain"/>
    <property type="match status" value="1"/>
</dbReference>
<dbReference type="PANTHER" id="PTHR35807:SF2">
    <property type="entry name" value="TRANSCRIPTIONAL ACTIVATOR DOMAIN"/>
    <property type="match status" value="1"/>
</dbReference>
<evidence type="ECO:0000256" key="3">
    <source>
        <dbReference type="ARBA" id="ARBA00023015"/>
    </source>
</evidence>
<dbReference type="InterPro" id="IPR051677">
    <property type="entry name" value="AfsR-DnrI-RedD_regulator"/>
</dbReference>
<keyword evidence="11" id="KW-1185">Reference proteome</keyword>
<dbReference type="PANTHER" id="PTHR35807">
    <property type="entry name" value="TRANSCRIPTIONAL REGULATOR REDD-RELATED"/>
    <property type="match status" value="1"/>
</dbReference>
<organism evidence="10 11">
    <name type="scientific">Paenibacillus rigui</name>
    <dbReference type="NCBI Taxonomy" id="554312"/>
    <lineage>
        <taxon>Bacteria</taxon>
        <taxon>Bacillati</taxon>
        <taxon>Bacillota</taxon>
        <taxon>Bacilli</taxon>
        <taxon>Bacillales</taxon>
        <taxon>Paenibacillaceae</taxon>
        <taxon>Paenibacillus</taxon>
    </lineage>
</organism>
<keyword evidence="4 7" id="KW-0238">DNA-binding</keyword>
<keyword evidence="6" id="KW-0597">Phosphoprotein</keyword>
<dbReference type="InterPro" id="IPR016032">
    <property type="entry name" value="Sig_transdc_resp-reg_C-effctor"/>
</dbReference>
<feature type="DNA-binding region" description="OmpR/PhoB-type" evidence="7">
    <location>
        <begin position="130"/>
        <end position="233"/>
    </location>
</feature>
<protein>
    <recommendedName>
        <fullName evidence="12">Response regulatory domain-containing protein</fullName>
    </recommendedName>
</protein>
<evidence type="ECO:0008006" key="12">
    <source>
        <dbReference type="Google" id="ProtNLM"/>
    </source>
</evidence>
<evidence type="ECO:0000256" key="6">
    <source>
        <dbReference type="PROSITE-ProRule" id="PRU00169"/>
    </source>
</evidence>
<dbReference type="SMART" id="SM00862">
    <property type="entry name" value="Trans_reg_C"/>
    <property type="match status" value="1"/>
</dbReference>
<dbReference type="InterPro" id="IPR005158">
    <property type="entry name" value="BTAD"/>
</dbReference>